<feature type="domain" description="Major facilitator superfamily (MFS) profile" evidence="8">
    <location>
        <begin position="66"/>
        <end position="498"/>
    </location>
</feature>
<dbReference type="GO" id="GO:0022857">
    <property type="term" value="F:transmembrane transporter activity"/>
    <property type="evidence" value="ECO:0007669"/>
    <property type="project" value="InterPro"/>
</dbReference>
<dbReference type="Proteomes" id="UP000222788">
    <property type="component" value="Unassembled WGS sequence"/>
</dbReference>
<protein>
    <submittedName>
        <fullName evidence="9">Itaconate transport protein</fullName>
    </submittedName>
</protein>
<dbReference type="FunFam" id="1.20.1250.20:FF:000172">
    <property type="entry name" value="MFS multidrug resistance transporter"/>
    <property type="match status" value="1"/>
</dbReference>
<feature type="transmembrane region" description="Helical" evidence="7">
    <location>
        <begin position="192"/>
        <end position="211"/>
    </location>
</feature>
<keyword evidence="2" id="KW-0813">Transport</keyword>
<feature type="transmembrane region" description="Helical" evidence="7">
    <location>
        <begin position="406"/>
        <end position="429"/>
    </location>
</feature>
<feature type="transmembrane region" description="Helical" evidence="7">
    <location>
        <begin position="291"/>
        <end position="316"/>
    </location>
</feature>
<dbReference type="InterPro" id="IPR020846">
    <property type="entry name" value="MFS_dom"/>
</dbReference>
<sequence length="518" mass="55529">MSTAAATADGGAGAAKPGAVQSVPADSDVHCAASDCEKQLQSSHAASRAGDAPVYSVFTRSEKWALTTITIMAGLHSPFPANIYLPAIPSMATIFQKSIGEMNLTVTTYLVFQGCAPMFWGPLSDRYRRRLVFLSCLSVLVGACIGLALCPTNAFWLLLLLRCMQAAGCASTVALSAGVIGDIATPEERGGFYGISNIGPMIAPAMAPAIGGVLSQNLGWRSVFWFLVISGSLCILLIALFYPETARNIAGNGSPSVSLVYRAFIPIIGRGRLGTSPALSKAIRIPYTNPFTIFLCPDVCVMLLSAGIIYATWYTVTATISSSFKEIYDLSEAEIGLWYIPVGSGMAVSSVITGKIQDWDYRRVKARTPPGTPLPKELARLRFTPIYVCGFMAAICSWGFCLEYKAPKAVLGVVSFFTGYGMVSVLNNISTLMIDIMHTRSSAATACINLLRCSLAAAFVAAIDQMTTTLTYKWSYLLLSGLCSAAFPLLWVSIKIAPRWRMAREARETEKAVESSKS</sequence>
<evidence type="ECO:0000259" key="8">
    <source>
        <dbReference type="PROSITE" id="PS50850"/>
    </source>
</evidence>
<feature type="compositionally biased region" description="Low complexity" evidence="6">
    <location>
        <begin position="1"/>
        <end position="19"/>
    </location>
</feature>
<proteinExistence type="predicted"/>
<evidence type="ECO:0000256" key="6">
    <source>
        <dbReference type="SAM" id="MobiDB-lite"/>
    </source>
</evidence>
<dbReference type="AlphaFoldDB" id="A0A2C5XED7"/>
<feature type="transmembrane region" description="Helical" evidence="7">
    <location>
        <begin position="441"/>
        <end position="462"/>
    </location>
</feature>
<evidence type="ECO:0000256" key="2">
    <source>
        <dbReference type="ARBA" id="ARBA00022448"/>
    </source>
</evidence>
<accession>A0A2C5XED7</accession>
<dbReference type="STRING" id="1035309.A0A2C5XED7"/>
<dbReference type="Pfam" id="PF07690">
    <property type="entry name" value="MFS_1"/>
    <property type="match status" value="1"/>
</dbReference>
<feature type="transmembrane region" description="Helical" evidence="7">
    <location>
        <begin position="378"/>
        <end position="400"/>
    </location>
</feature>
<evidence type="ECO:0000256" key="5">
    <source>
        <dbReference type="ARBA" id="ARBA00023136"/>
    </source>
</evidence>
<feature type="transmembrane region" description="Helical" evidence="7">
    <location>
        <begin position="131"/>
        <end position="149"/>
    </location>
</feature>
<comment type="caution">
    <text evidence="9">The sequence shown here is derived from an EMBL/GenBank/DDBJ whole genome shotgun (WGS) entry which is preliminary data.</text>
</comment>
<evidence type="ECO:0000313" key="9">
    <source>
        <dbReference type="EMBL" id="PHH54814.1"/>
    </source>
</evidence>
<keyword evidence="10" id="KW-1185">Reference proteome</keyword>
<feature type="transmembrane region" description="Helical" evidence="7">
    <location>
        <begin position="223"/>
        <end position="242"/>
    </location>
</feature>
<dbReference type="PANTHER" id="PTHR23502:SF51">
    <property type="entry name" value="QUINIDINE RESISTANCE PROTEIN 1-RELATED"/>
    <property type="match status" value="1"/>
</dbReference>
<dbReference type="OrthoDB" id="440553at2759"/>
<keyword evidence="3 7" id="KW-0812">Transmembrane</keyword>
<dbReference type="EMBL" id="APWK03000018">
    <property type="protein sequence ID" value="PHH54814.1"/>
    <property type="molecule type" value="Genomic_DNA"/>
</dbReference>
<keyword evidence="4 7" id="KW-1133">Transmembrane helix</keyword>
<keyword evidence="5 7" id="KW-0472">Membrane</keyword>
<evidence type="ECO:0000256" key="1">
    <source>
        <dbReference type="ARBA" id="ARBA00004141"/>
    </source>
</evidence>
<reference evidence="9 10" key="1">
    <citation type="journal article" date="2013" name="Fungal Biol.">
        <title>Analysis of microsatellite markers in the genome of the plant pathogen Ceratocystis fimbriata.</title>
        <authorList>
            <person name="Simpson M.C."/>
            <person name="Wilken P.M."/>
            <person name="Coetzee M.P."/>
            <person name="Wingfield M.J."/>
            <person name="Wingfield B.D."/>
        </authorList>
    </citation>
    <scope>NUCLEOTIDE SEQUENCE [LARGE SCALE GENOMIC DNA]</scope>
    <source>
        <strain evidence="9 10">CBS 114723</strain>
    </source>
</reference>
<dbReference type="InterPro" id="IPR036259">
    <property type="entry name" value="MFS_trans_sf"/>
</dbReference>
<evidence type="ECO:0000256" key="7">
    <source>
        <dbReference type="SAM" id="Phobius"/>
    </source>
</evidence>
<dbReference type="PANTHER" id="PTHR23502">
    <property type="entry name" value="MAJOR FACILITATOR SUPERFAMILY"/>
    <property type="match status" value="1"/>
</dbReference>
<dbReference type="Gene3D" id="1.20.1720.10">
    <property type="entry name" value="Multidrug resistance protein D"/>
    <property type="match status" value="1"/>
</dbReference>
<organism evidence="9 10">
    <name type="scientific">Ceratocystis fimbriata CBS 114723</name>
    <dbReference type="NCBI Taxonomy" id="1035309"/>
    <lineage>
        <taxon>Eukaryota</taxon>
        <taxon>Fungi</taxon>
        <taxon>Dikarya</taxon>
        <taxon>Ascomycota</taxon>
        <taxon>Pezizomycotina</taxon>
        <taxon>Sordariomycetes</taxon>
        <taxon>Hypocreomycetidae</taxon>
        <taxon>Microascales</taxon>
        <taxon>Ceratocystidaceae</taxon>
        <taxon>Ceratocystis</taxon>
    </lineage>
</organism>
<comment type="subcellular location">
    <subcellularLocation>
        <location evidence="1">Membrane</location>
        <topology evidence="1">Multi-pass membrane protein</topology>
    </subcellularLocation>
</comment>
<evidence type="ECO:0000313" key="10">
    <source>
        <dbReference type="Proteomes" id="UP000222788"/>
    </source>
</evidence>
<evidence type="ECO:0000256" key="4">
    <source>
        <dbReference type="ARBA" id="ARBA00022989"/>
    </source>
</evidence>
<feature type="transmembrane region" description="Helical" evidence="7">
    <location>
        <begin position="474"/>
        <end position="494"/>
    </location>
</feature>
<name>A0A2C5XED7_9PEZI</name>
<reference evidence="9 10" key="2">
    <citation type="journal article" date="2013" name="IMA Fungus">
        <title>IMA Genome-F 1: Ceratocystis fimbriata: Draft nuclear genome sequence for the plant pathogen, Ceratocystis fimbriata.</title>
        <authorList>
            <person name="Wilken P.M."/>
            <person name="Steenkamp E.T."/>
            <person name="Wingfield M.J."/>
            <person name="de Beer Z.W."/>
            <person name="Wingfield B.D."/>
        </authorList>
    </citation>
    <scope>NUCLEOTIDE SEQUENCE [LARGE SCALE GENOMIC DNA]</scope>
    <source>
        <strain evidence="9 10">CBS 114723</strain>
    </source>
</reference>
<gene>
    <name evidence="9" type="primary">ITP1</name>
    <name evidence="9" type="ORF">CFIMG_001273RA</name>
</gene>
<dbReference type="SUPFAM" id="SSF103473">
    <property type="entry name" value="MFS general substrate transporter"/>
    <property type="match status" value="1"/>
</dbReference>
<feature type="transmembrane region" description="Helical" evidence="7">
    <location>
        <begin position="155"/>
        <end position="180"/>
    </location>
</feature>
<dbReference type="GO" id="GO:0005886">
    <property type="term" value="C:plasma membrane"/>
    <property type="evidence" value="ECO:0007669"/>
    <property type="project" value="TreeGrafter"/>
</dbReference>
<feature type="region of interest" description="Disordered" evidence="6">
    <location>
        <begin position="1"/>
        <end position="21"/>
    </location>
</feature>
<dbReference type="InterPro" id="IPR011701">
    <property type="entry name" value="MFS"/>
</dbReference>
<evidence type="ECO:0000256" key="3">
    <source>
        <dbReference type="ARBA" id="ARBA00022692"/>
    </source>
</evidence>
<dbReference type="PROSITE" id="PS50850">
    <property type="entry name" value="MFS"/>
    <property type="match status" value="1"/>
</dbReference>